<dbReference type="SMART" id="SM00387">
    <property type="entry name" value="HATPase_c"/>
    <property type="match status" value="1"/>
</dbReference>
<sequence length="464" mass="51406">MSPQTQDHQPPPGRPSKAATKRGQLLVVDDEPFVLQIISIQAKKLRYQVCTATSGREALEIIDGTGTTPARRFDLLLTDILMPGMDGLTFMAEARRRQPDLEVIVISGQHEIKTAVEAMRMGASNYLQKPFSRQELEIALDKGMEQVRLQRELRESQIKLASSTRKLDEYRRHLEQLVEERTAELAAANRKLRADIRARKLAEKEAEERRRQLIEADKMASLGILVAGVAHEINNPNNFIAMNAPILRRIWLDIQPILRDYRRAHGEFQMGGLPYSKMVGHVPELLEGITSGAERITKIVRNLNDYARQSAANMNQLFDLNQVVQAALTLLASPLKQATHHLEVDLAASLPPVRGNFQRAEQVAVNLLQNACQALAAPTAAIQVQTINEDGLVILQVRDQGRGIPARDLKQIQDPFFTTRRDSGGTGLGLSISAGIMEEHGGRLVFSSQPGQGTTARALFPAAS</sequence>
<dbReference type="InterPro" id="IPR001789">
    <property type="entry name" value="Sig_transdc_resp-reg_receiver"/>
</dbReference>
<dbReference type="GO" id="GO:0000155">
    <property type="term" value="F:phosphorelay sensor kinase activity"/>
    <property type="evidence" value="ECO:0007669"/>
    <property type="project" value="InterPro"/>
</dbReference>
<accession>A0A7C2TKS1</accession>
<keyword evidence="4" id="KW-0808">Transferase</keyword>
<evidence type="ECO:0000256" key="4">
    <source>
        <dbReference type="ARBA" id="ARBA00022679"/>
    </source>
</evidence>
<dbReference type="PANTHER" id="PTHR43047">
    <property type="entry name" value="TWO-COMPONENT HISTIDINE PROTEIN KINASE"/>
    <property type="match status" value="1"/>
</dbReference>
<dbReference type="InterPro" id="IPR003661">
    <property type="entry name" value="HisK_dim/P_dom"/>
</dbReference>
<dbReference type="Gene3D" id="1.10.287.130">
    <property type="match status" value="1"/>
</dbReference>
<dbReference type="SMART" id="SM00448">
    <property type="entry name" value="REC"/>
    <property type="match status" value="1"/>
</dbReference>
<evidence type="ECO:0000256" key="2">
    <source>
        <dbReference type="ARBA" id="ARBA00012438"/>
    </source>
</evidence>
<dbReference type="SUPFAM" id="SSF47384">
    <property type="entry name" value="Homodimeric domain of signal transducing histidine kinase"/>
    <property type="match status" value="1"/>
</dbReference>
<feature type="coiled-coil region" evidence="7">
    <location>
        <begin position="153"/>
        <end position="191"/>
    </location>
</feature>
<evidence type="ECO:0000259" key="10">
    <source>
        <dbReference type="PROSITE" id="PS50110"/>
    </source>
</evidence>
<dbReference type="InterPro" id="IPR011006">
    <property type="entry name" value="CheY-like_superfamily"/>
</dbReference>
<dbReference type="PANTHER" id="PTHR43047:SF72">
    <property type="entry name" value="OSMOSENSING HISTIDINE PROTEIN KINASE SLN1"/>
    <property type="match status" value="1"/>
</dbReference>
<dbReference type="EMBL" id="DSDS01000105">
    <property type="protein sequence ID" value="HET97961.1"/>
    <property type="molecule type" value="Genomic_DNA"/>
</dbReference>
<dbReference type="InterPro" id="IPR036890">
    <property type="entry name" value="HATPase_C_sf"/>
</dbReference>
<gene>
    <name evidence="11" type="ORF">ENN98_04595</name>
</gene>
<feature type="modified residue" description="4-aspartylphosphate" evidence="6">
    <location>
        <position position="79"/>
    </location>
</feature>
<evidence type="ECO:0000256" key="6">
    <source>
        <dbReference type="PROSITE-ProRule" id="PRU00169"/>
    </source>
</evidence>
<dbReference type="CDD" id="cd00082">
    <property type="entry name" value="HisKA"/>
    <property type="match status" value="1"/>
</dbReference>
<dbReference type="Pfam" id="PF02518">
    <property type="entry name" value="HATPase_c"/>
    <property type="match status" value="1"/>
</dbReference>
<keyword evidence="7" id="KW-0175">Coiled coil</keyword>
<evidence type="ECO:0000256" key="3">
    <source>
        <dbReference type="ARBA" id="ARBA00022553"/>
    </source>
</evidence>
<dbReference type="InterPro" id="IPR003594">
    <property type="entry name" value="HATPase_dom"/>
</dbReference>
<name>A0A7C2TKS1_9BACT</name>
<evidence type="ECO:0000259" key="9">
    <source>
        <dbReference type="PROSITE" id="PS50109"/>
    </source>
</evidence>
<dbReference type="InterPro" id="IPR005467">
    <property type="entry name" value="His_kinase_dom"/>
</dbReference>
<dbReference type="SUPFAM" id="SSF55874">
    <property type="entry name" value="ATPase domain of HSP90 chaperone/DNA topoisomerase II/histidine kinase"/>
    <property type="match status" value="1"/>
</dbReference>
<protein>
    <recommendedName>
        <fullName evidence="2">histidine kinase</fullName>
        <ecNumber evidence="2">2.7.13.3</ecNumber>
    </recommendedName>
</protein>
<evidence type="ECO:0000313" key="11">
    <source>
        <dbReference type="EMBL" id="HET97961.1"/>
    </source>
</evidence>
<dbReference type="Gene3D" id="3.40.50.2300">
    <property type="match status" value="1"/>
</dbReference>
<dbReference type="InterPro" id="IPR036097">
    <property type="entry name" value="HisK_dim/P_sf"/>
</dbReference>
<dbReference type="SUPFAM" id="SSF52172">
    <property type="entry name" value="CheY-like"/>
    <property type="match status" value="1"/>
</dbReference>
<dbReference type="AlphaFoldDB" id="A0A7C2TKS1"/>
<dbReference type="InterPro" id="IPR004358">
    <property type="entry name" value="Sig_transdc_His_kin-like_C"/>
</dbReference>
<comment type="catalytic activity">
    <reaction evidence="1">
        <text>ATP + protein L-histidine = ADP + protein N-phospho-L-histidine.</text>
        <dbReference type="EC" id="2.7.13.3"/>
    </reaction>
</comment>
<dbReference type="EC" id="2.7.13.3" evidence="2"/>
<keyword evidence="5" id="KW-0418">Kinase</keyword>
<evidence type="ECO:0000256" key="5">
    <source>
        <dbReference type="ARBA" id="ARBA00022777"/>
    </source>
</evidence>
<dbReference type="Pfam" id="PF00072">
    <property type="entry name" value="Response_reg"/>
    <property type="match status" value="1"/>
</dbReference>
<dbReference type="GO" id="GO:0009927">
    <property type="term" value="F:histidine phosphotransfer kinase activity"/>
    <property type="evidence" value="ECO:0007669"/>
    <property type="project" value="TreeGrafter"/>
</dbReference>
<dbReference type="CDD" id="cd17536">
    <property type="entry name" value="REC_YesN-like"/>
    <property type="match status" value="1"/>
</dbReference>
<dbReference type="PRINTS" id="PR00344">
    <property type="entry name" value="BCTRLSENSOR"/>
</dbReference>
<organism evidence="11">
    <name type="scientific">Desulfurivibrio alkaliphilus</name>
    <dbReference type="NCBI Taxonomy" id="427923"/>
    <lineage>
        <taxon>Bacteria</taxon>
        <taxon>Pseudomonadati</taxon>
        <taxon>Thermodesulfobacteriota</taxon>
        <taxon>Desulfobulbia</taxon>
        <taxon>Desulfobulbales</taxon>
        <taxon>Desulfobulbaceae</taxon>
        <taxon>Desulfurivibrio</taxon>
    </lineage>
</organism>
<feature type="domain" description="Histidine kinase" evidence="9">
    <location>
        <begin position="228"/>
        <end position="464"/>
    </location>
</feature>
<reference evidence="11" key="1">
    <citation type="journal article" date="2020" name="mSystems">
        <title>Genome- and Community-Level Interaction Insights into Carbon Utilization and Element Cycling Functions of Hydrothermarchaeota in Hydrothermal Sediment.</title>
        <authorList>
            <person name="Zhou Z."/>
            <person name="Liu Y."/>
            <person name="Xu W."/>
            <person name="Pan J."/>
            <person name="Luo Z.H."/>
            <person name="Li M."/>
        </authorList>
    </citation>
    <scope>NUCLEOTIDE SEQUENCE [LARGE SCALE GENOMIC DNA]</scope>
    <source>
        <strain evidence="11">SpSt-1224</strain>
    </source>
</reference>
<dbReference type="PROSITE" id="PS50110">
    <property type="entry name" value="RESPONSE_REGULATORY"/>
    <property type="match status" value="1"/>
</dbReference>
<dbReference type="PROSITE" id="PS50109">
    <property type="entry name" value="HIS_KIN"/>
    <property type="match status" value="1"/>
</dbReference>
<keyword evidence="3 6" id="KW-0597">Phosphoprotein</keyword>
<feature type="region of interest" description="Disordered" evidence="8">
    <location>
        <begin position="1"/>
        <end position="20"/>
    </location>
</feature>
<comment type="caution">
    <text evidence="11">The sequence shown here is derived from an EMBL/GenBank/DDBJ whole genome shotgun (WGS) entry which is preliminary data.</text>
</comment>
<dbReference type="Proteomes" id="UP000885986">
    <property type="component" value="Unassembled WGS sequence"/>
</dbReference>
<dbReference type="SMART" id="SM00388">
    <property type="entry name" value="HisKA"/>
    <property type="match status" value="1"/>
</dbReference>
<dbReference type="Gene3D" id="3.30.565.10">
    <property type="entry name" value="Histidine kinase-like ATPase, C-terminal domain"/>
    <property type="match status" value="1"/>
</dbReference>
<evidence type="ECO:0000256" key="7">
    <source>
        <dbReference type="SAM" id="Coils"/>
    </source>
</evidence>
<evidence type="ECO:0000256" key="8">
    <source>
        <dbReference type="SAM" id="MobiDB-lite"/>
    </source>
</evidence>
<dbReference type="CDD" id="cd00075">
    <property type="entry name" value="HATPase"/>
    <property type="match status" value="1"/>
</dbReference>
<feature type="domain" description="Response regulatory" evidence="10">
    <location>
        <begin position="24"/>
        <end position="144"/>
    </location>
</feature>
<dbReference type="GO" id="GO:0005886">
    <property type="term" value="C:plasma membrane"/>
    <property type="evidence" value="ECO:0007669"/>
    <property type="project" value="TreeGrafter"/>
</dbReference>
<evidence type="ECO:0000256" key="1">
    <source>
        <dbReference type="ARBA" id="ARBA00000085"/>
    </source>
</evidence>
<proteinExistence type="predicted"/>